<name>A0A8X7NZK4_BRACI</name>
<evidence type="ECO:0000256" key="2">
    <source>
        <dbReference type="ARBA" id="ARBA00022491"/>
    </source>
</evidence>
<keyword evidence="5 6" id="KW-0539">Nucleus</keyword>
<dbReference type="PANTHER" id="PTHR33057:SF82">
    <property type="entry name" value="TRANSCRIPTION REPRESSOR OFP5"/>
    <property type="match status" value="1"/>
</dbReference>
<sequence>MEELRTEGFAVVKFLSSPHKNIRDAMVEMILNNGINHHEDLKEVLICYLRLNTNEYHDMNINLFQRCTLI</sequence>
<proteinExistence type="predicted"/>
<evidence type="ECO:0000256" key="6">
    <source>
        <dbReference type="RuleBase" id="RU367028"/>
    </source>
</evidence>
<dbReference type="EMBL" id="JAAMPC010000004">
    <property type="protein sequence ID" value="KAG2314344.1"/>
    <property type="molecule type" value="Genomic_DNA"/>
</dbReference>
<evidence type="ECO:0000256" key="5">
    <source>
        <dbReference type="ARBA" id="ARBA00023242"/>
    </source>
</evidence>
<keyword evidence="3 6" id="KW-0805">Transcription regulation</keyword>
<reference evidence="8 10" key="1">
    <citation type="submission" date="2020-02" db="EMBL/GenBank/DDBJ databases">
        <authorList>
            <person name="Ma Q."/>
            <person name="Huang Y."/>
            <person name="Song X."/>
            <person name="Pei D."/>
        </authorList>
    </citation>
    <scope>NUCLEOTIDE SEQUENCE [LARGE SCALE GENOMIC DNA]</scope>
    <source>
        <strain evidence="8">Sxm20200214</strain>
        <tissue evidence="8">Leaf</tissue>
    </source>
</reference>
<organism evidence="8 10">
    <name type="scientific">Brassica carinata</name>
    <name type="common">Ethiopian mustard</name>
    <name type="synonym">Abyssinian cabbage</name>
    <dbReference type="NCBI Taxonomy" id="52824"/>
    <lineage>
        <taxon>Eukaryota</taxon>
        <taxon>Viridiplantae</taxon>
        <taxon>Streptophyta</taxon>
        <taxon>Embryophyta</taxon>
        <taxon>Tracheophyta</taxon>
        <taxon>Spermatophyta</taxon>
        <taxon>Magnoliopsida</taxon>
        <taxon>eudicotyledons</taxon>
        <taxon>Gunneridae</taxon>
        <taxon>Pentapetalae</taxon>
        <taxon>rosids</taxon>
        <taxon>malvids</taxon>
        <taxon>Brassicales</taxon>
        <taxon>Brassicaceae</taxon>
        <taxon>Brassiceae</taxon>
        <taxon>Brassica</taxon>
    </lineage>
</organism>
<gene>
    <name evidence="9" type="ORF">Bca52824_017466</name>
    <name evidence="8" type="ORF">Bca52824_095079</name>
</gene>
<dbReference type="PROSITE" id="PS51754">
    <property type="entry name" value="OVATE"/>
    <property type="match status" value="1"/>
</dbReference>
<evidence type="ECO:0000259" key="7">
    <source>
        <dbReference type="PROSITE" id="PS51754"/>
    </source>
</evidence>
<dbReference type="InterPro" id="IPR038933">
    <property type="entry name" value="Ovate"/>
</dbReference>
<dbReference type="Pfam" id="PF04844">
    <property type="entry name" value="Ovate"/>
    <property type="match status" value="1"/>
</dbReference>
<comment type="caution">
    <text evidence="8">The sequence shown here is derived from an EMBL/GenBank/DDBJ whole genome shotgun (WGS) entry which is preliminary data.</text>
</comment>
<evidence type="ECO:0000313" key="10">
    <source>
        <dbReference type="Proteomes" id="UP000886595"/>
    </source>
</evidence>
<dbReference type="InterPro" id="IPR006458">
    <property type="entry name" value="Ovate_C"/>
</dbReference>
<protein>
    <recommendedName>
        <fullName evidence="6">Transcription repressor</fullName>
    </recommendedName>
    <alternativeName>
        <fullName evidence="6">Ovate family protein</fullName>
    </alternativeName>
</protein>
<keyword evidence="10" id="KW-1185">Reference proteome</keyword>
<dbReference type="OrthoDB" id="1928390at2759"/>
<evidence type="ECO:0000256" key="3">
    <source>
        <dbReference type="ARBA" id="ARBA00023015"/>
    </source>
</evidence>
<dbReference type="EMBL" id="JAAMPC010000273">
    <property type="protein sequence ID" value="KAG2243079.1"/>
    <property type="molecule type" value="Genomic_DNA"/>
</dbReference>
<comment type="subcellular location">
    <subcellularLocation>
        <location evidence="1 6">Nucleus</location>
    </subcellularLocation>
</comment>
<keyword evidence="4 6" id="KW-0804">Transcription</keyword>
<dbReference type="PANTHER" id="PTHR33057">
    <property type="entry name" value="TRANSCRIPTION REPRESSOR OFP7-RELATED"/>
    <property type="match status" value="1"/>
</dbReference>
<evidence type="ECO:0000256" key="4">
    <source>
        <dbReference type="ARBA" id="ARBA00023163"/>
    </source>
</evidence>
<accession>A0A8X7NZK4</accession>
<dbReference type="AlphaFoldDB" id="A0A8X7NZK4"/>
<dbReference type="GO" id="GO:0045892">
    <property type="term" value="P:negative regulation of DNA-templated transcription"/>
    <property type="evidence" value="ECO:0007669"/>
    <property type="project" value="UniProtKB-UniRule"/>
</dbReference>
<dbReference type="GO" id="GO:0005634">
    <property type="term" value="C:nucleus"/>
    <property type="evidence" value="ECO:0007669"/>
    <property type="project" value="UniProtKB-SubCell"/>
</dbReference>
<evidence type="ECO:0000313" key="8">
    <source>
        <dbReference type="EMBL" id="KAG2243079.1"/>
    </source>
</evidence>
<dbReference type="Proteomes" id="UP000886595">
    <property type="component" value="Unassembled WGS sequence"/>
</dbReference>
<keyword evidence="2 6" id="KW-0678">Repressor</keyword>
<evidence type="ECO:0000313" key="9">
    <source>
        <dbReference type="EMBL" id="KAG2314344.1"/>
    </source>
</evidence>
<evidence type="ECO:0000256" key="1">
    <source>
        <dbReference type="ARBA" id="ARBA00004123"/>
    </source>
</evidence>
<comment type="function">
    <text evidence="6">Transcriptional repressor that regulates multiple aspects of plant growth and development.</text>
</comment>
<feature type="domain" description="OVATE" evidence="7">
    <location>
        <begin position="11"/>
        <end position="70"/>
    </location>
</feature>